<dbReference type="Proteomes" id="UP000187406">
    <property type="component" value="Unassembled WGS sequence"/>
</dbReference>
<dbReference type="EMBL" id="BDDD01000476">
    <property type="protein sequence ID" value="GAV66381.1"/>
    <property type="molecule type" value="Genomic_DNA"/>
</dbReference>
<sequence>MASSEKTEGKEHKKEKNRQQTKTKTTKTTSTTTTSKTKTNGSVKNGVHEEVIVVPSSSCDSQESQQQQQHTKNCNKKTGKKPNRGKRKEKEASNGNKNGEEEEEAKMCVFPMMRVKRIMKSDASDSHISQDAVFLVNQASVMFIQQFCEDAYECCMEDRKKSLHYNHLSSVVSKQRRYDFLSDFVPQKLKAKDALAEWKAVHGGG</sequence>
<feature type="compositionally biased region" description="Low complexity" evidence="3">
    <location>
        <begin position="26"/>
        <end position="39"/>
    </location>
</feature>
<feature type="compositionally biased region" description="Basic residues" evidence="3">
    <location>
        <begin position="73"/>
        <end position="87"/>
    </location>
</feature>
<dbReference type="GO" id="GO:0006355">
    <property type="term" value="P:regulation of DNA-templated transcription"/>
    <property type="evidence" value="ECO:0007669"/>
    <property type="project" value="TreeGrafter"/>
</dbReference>
<accession>A0A1Q3BEF9</accession>
<evidence type="ECO:0000313" key="6">
    <source>
        <dbReference type="Proteomes" id="UP000187406"/>
    </source>
</evidence>
<feature type="region of interest" description="Disordered" evidence="3">
    <location>
        <begin position="1"/>
        <end position="103"/>
    </location>
</feature>
<dbReference type="InterPro" id="IPR003958">
    <property type="entry name" value="CBFA_NFYB_domain"/>
</dbReference>
<dbReference type="AlphaFoldDB" id="A0A1Q3BEF9"/>
<dbReference type="Gene3D" id="1.10.20.10">
    <property type="entry name" value="Histone, subunit A"/>
    <property type="match status" value="1"/>
</dbReference>
<dbReference type="InterPro" id="IPR050568">
    <property type="entry name" value="Transcr_DNA_Rep_Reg"/>
</dbReference>
<dbReference type="InParanoid" id="A0A1Q3BEF9"/>
<evidence type="ECO:0000256" key="2">
    <source>
        <dbReference type="ARBA" id="ARBA00023242"/>
    </source>
</evidence>
<dbReference type="InterPro" id="IPR009072">
    <property type="entry name" value="Histone-fold"/>
</dbReference>
<dbReference type="STRING" id="3775.A0A1Q3BEF9"/>
<keyword evidence="6" id="KW-1185">Reference proteome</keyword>
<evidence type="ECO:0000313" key="5">
    <source>
        <dbReference type="EMBL" id="GAV66381.1"/>
    </source>
</evidence>
<dbReference type="GO" id="GO:0005634">
    <property type="term" value="C:nucleus"/>
    <property type="evidence" value="ECO:0007669"/>
    <property type="project" value="UniProtKB-SubCell"/>
</dbReference>
<comment type="caution">
    <text evidence="5">The sequence shown here is derived from an EMBL/GenBank/DDBJ whole genome shotgun (WGS) entry which is preliminary data.</text>
</comment>
<feature type="compositionally biased region" description="Low complexity" evidence="3">
    <location>
        <begin position="56"/>
        <end position="69"/>
    </location>
</feature>
<dbReference type="OrthoDB" id="636685at2759"/>
<name>A0A1Q3BEF9_CEPFO</name>
<dbReference type="Pfam" id="PF00808">
    <property type="entry name" value="CBFD_NFYB_HMF"/>
    <property type="match status" value="1"/>
</dbReference>
<organism evidence="5 6">
    <name type="scientific">Cephalotus follicularis</name>
    <name type="common">Albany pitcher plant</name>
    <dbReference type="NCBI Taxonomy" id="3775"/>
    <lineage>
        <taxon>Eukaryota</taxon>
        <taxon>Viridiplantae</taxon>
        <taxon>Streptophyta</taxon>
        <taxon>Embryophyta</taxon>
        <taxon>Tracheophyta</taxon>
        <taxon>Spermatophyta</taxon>
        <taxon>Magnoliopsida</taxon>
        <taxon>eudicotyledons</taxon>
        <taxon>Gunneridae</taxon>
        <taxon>Pentapetalae</taxon>
        <taxon>rosids</taxon>
        <taxon>fabids</taxon>
        <taxon>Oxalidales</taxon>
        <taxon>Cephalotaceae</taxon>
        <taxon>Cephalotus</taxon>
    </lineage>
</organism>
<proteinExistence type="predicted"/>
<feature type="domain" description="Transcription factor CBF/NF-Y/archaeal histone" evidence="4">
    <location>
        <begin position="110"/>
        <end position="172"/>
    </location>
</feature>
<evidence type="ECO:0000256" key="3">
    <source>
        <dbReference type="SAM" id="MobiDB-lite"/>
    </source>
</evidence>
<dbReference type="GO" id="GO:0046982">
    <property type="term" value="F:protein heterodimerization activity"/>
    <property type="evidence" value="ECO:0007669"/>
    <property type="project" value="InterPro"/>
</dbReference>
<evidence type="ECO:0000259" key="4">
    <source>
        <dbReference type="Pfam" id="PF00808"/>
    </source>
</evidence>
<dbReference type="SUPFAM" id="SSF47113">
    <property type="entry name" value="Histone-fold"/>
    <property type="match status" value="1"/>
</dbReference>
<reference evidence="6" key="1">
    <citation type="submission" date="2016-04" db="EMBL/GenBank/DDBJ databases">
        <title>Cephalotus genome sequencing.</title>
        <authorList>
            <person name="Fukushima K."/>
            <person name="Hasebe M."/>
            <person name="Fang X."/>
        </authorList>
    </citation>
    <scope>NUCLEOTIDE SEQUENCE [LARGE SCALE GENOMIC DNA]</scope>
    <source>
        <strain evidence="6">cv. St1</strain>
    </source>
</reference>
<gene>
    <name evidence="5" type="ORF">CFOL_v3_09891</name>
</gene>
<dbReference type="GO" id="GO:0000976">
    <property type="term" value="F:transcription cis-regulatory region binding"/>
    <property type="evidence" value="ECO:0007669"/>
    <property type="project" value="TreeGrafter"/>
</dbReference>
<evidence type="ECO:0000256" key="1">
    <source>
        <dbReference type="ARBA" id="ARBA00004123"/>
    </source>
</evidence>
<dbReference type="PANTHER" id="PTHR10252">
    <property type="entry name" value="HISTONE-LIKE TRANSCRIPTION FACTOR CCAAT-RELATED"/>
    <property type="match status" value="1"/>
</dbReference>
<keyword evidence="2" id="KW-0539">Nucleus</keyword>
<protein>
    <submittedName>
        <fullName evidence="5">CBFD_NFYB_HMF domain-containing protein</fullName>
    </submittedName>
</protein>
<dbReference type="PANTHER" id="PTHR10252:SF93">
    <property type="entry name" value="DNA POLYMERASE II SUBUNIT B3-1"/>
    <property type="match status" value="1"/>
</dbReference>
<comment type="subcellular location">
    <subcellularLocation>
        <location evidence="1">Nucleus</location>
    </subcellularLocation>
</comment>
<feature type="compositionally biased region" description="Basic and acidic residues" evidence="3">
    <location>
        <begin position="1"/>
        <end position="18"/>
    </location>
</feature>